<sequence>LQSLVYHGGFKSYEHFPEDTNPVINSTLTTLSVQLRNEDGLYALLHDFFRGVTFPSVTNLGILFDAFGSHRSKKNFIIPGAWPRNELHRFMDRSGCVLTTLSLEGIPLAESDIVALLKHAPSVHEFTLSELWAVKPEPGELSNKEPPSKLYKSVTRSFLTRLRSPGFAPDAFSAQTPLLPKLTSFKLSVQSHFDADQAFVDMVKSRWDRSNVDIGEYPTKRLRTVVLYVMNRKLVQDVYEPLKMLDREGMMVNVFGNG</sequence>
<keyword evidence="2" id="KW-1185">Reference proteome</keyword>
<dbReference type="Proteomes" id="UP001465976">
    <property type="component" value="Unassembled WGS sequence"/>
</dbReference>
<evidence type="ECO:0000313" key="1">
    <source>
        <dbReference type="EMBL" id="KAL0562672.1"/>
    </source>
</evidence>
<feature type="non-terminal residue" evidence="1">
    <location>
        <position position="1"/>
    </location>
</feature>
<feature type="non-terminal residue" evidence="1">
    <location>
        <position position="258"/>
    </location>
</feature>
<organism evidence="1 2">
    <name type="scientific">Marasmius crinis-equi</name>
    <dbReference type="NCBI Taxonomy" id="585013"/>
    <lineage>
        <taxon>Eukaryota</taxon>
        <taxon>Fungi</taxon>
        <taxon>Dikarya</taxon>
        <taxon>Basidiomycota</taxon>
        <taxon>Agaricomycotina</taxon>
        <taxon>Agaricomycetes</taxon>
        <taxon>Agaricomycetidae</taxon>
        <taxon>Agaricales</taxon>
        <taxon>Marasmiineae</taxon>
        <taxon>Marasmiaceae</taxon>
        <taxon>Marasmius</taxon>
    </lineage>
</organism>
<protein>
    <submittedName>
        <fullName evidence="1">Uncharacterized protein</fullName>
    </submittedName>
</protein>
<evidence type="ECO:0000313" key="2">
    <source>
        <dbReference type="Proteomes" id="UP001465976"/>
    </source>
</evidence>
<gene>
    <name evidence="1" type="ORF">V5O48_019411</name>
</gene>
<dbReference type="EMBL" id="JBAHYK010004830">
    <property type="protein sequence ID" value="KAL0562672.1"/>
    <property type="molecule type" value="Genomic_DNA"/>
</dbReference>
<proteinExistence type="predicted"/>
<name>A0ABR3EIG9_9AGAR</name>
<accession>A0ABR3EIG9</accession>
<reference evidence="1 2" key="1">
    <citation type="submission" date="2024-02" db="EMBL/GenBank/DDBJ databases">
        <title>A draft genome for the cacao thread blight pathogen Marasmius crinis-equi.</title>
        <authorList>
            <person name="Cohen S.P."/>
            <person name="Baruah I.K."/>
            <person name="Amoako-Attah I."/>
            <person name="Bukari Y."/>
            <person name="Meinhardt L.W."/>
            <person name="Bailey B.A."/>
        </authorList>
    </citation>
    <scope>NUCLEOTIDE SEQUENCE [LARGE SCALE GENOMIC DNA]</scope>
    <source>
        <strain evidence="1 2">GH-76</strain>
    </source>
</reference>
<comment type="caution">
    <text evidence="1">The sequence shown here is derived from an EMBL/GenBank/DDBJ whole genome shotgun (WGS) entry which is preliminary data.</text>
</comment>